<feature type="domain" description="tRNA pseudouridylate synthase B C-terminal" evidence="8">
    <location>
        <begin position="172"/>
        <end position="231"/>
    </location>
</feature>
<feature type="region of interest" description="Disordered" evidence="6">
    <location>
        <begin position="251"/>
        <end position="282"/>
    </location>
</feature>
<dbReference type="Pfam" id="PF16198">
    <property type="entry name" value="TruB_C_2"/>
    <property type="match status" value="1"/>
</dbReference>
<dbReference type="Gene3D" id="3.30.2350.10">
    <property type="entry name" value="Pseudouridine synthase"/>
    <property type="match status" value="1"/>
</dbReference>
<sequence>MDGILNINKPVGLTSHDVVARVRRLLRQQRVGHAGTLDPLASGVLPVCVGLATRVADYLSESGKAYQAEIVLGVETDTYDREGQVLNTQPVPDVSREQIESLLRTFIGPQLQVPPPYSAIKLQGEPAYRRARAGESLKLEARPVVIERLVLLAWEKPRLQLEIECSKGTYIRSLAHDLGQRLGCGAYLSALLRTRSGPLTLQESITLEQLDEALASGNLERYLLPLDIALQHYPALVVDAKTLQRVLHGNSFRAPGPESESLTFAPAPGRGKDGPHPGEQPQLARVCDEQGRTWALAVWKPEQRLWQPMRVFGPERGS</sequence>
<name>A0A328VLL9_9CHLR</name>
<comment type="catalytic activity">
    <reaction evidence="1 5">
        <text>uridine(55) in tRNA = pseudouridine(55) in tRNA</text>
        <dbReference type="Rhea" id="RHEA:42532"/>
        <dbReference type="Rhea" id="RHEA-COMP:10101"/>
        <dbReference type="Rhea" id="RHEA-COMP:10102"/>
        <dbReference type="ChEBI" id="CHEBI:65314"/>
        <dbReference type="ChEBI" id="CHEBI:65315"/>
        <dbReference type="EC" id="5.4.99.25"/>
    </reaction>
</comment>
<dbReference type="HAMAP" id="MF_01080">
    <property type="entry name" value="TruB_bact"/>
    <property type="match status" value="1"/>
</dbReference>
<evidence type="ECO:0000256" key="5">
    <source>
        <dbReference type="HAMAP-Rule" id="MF_01080"/>
    </source>
</evidence>
<feature type="active site" description="Nucleophile" evidence="5">
    <location>
        <position position="38"/>
    </location>
</feature>
<evidence type="ECO:0000256" key="4">
    <source>
        <dbReference type="ARBA" id="ARBA00023235"/>
    </source>
</evidence>
<dbReference type="GO" id="GO:0160148">
    <property type="term" value="F:tRNA pseudouridine(55) synthase activity"/>
    <property type="evidence" value="ECO:0007669"/>
    <property type="project" value="UniProtKB-EC"/>
</dbReference>
<comment type="function">
    <text evidence="5">Responsible for synthesis of pseudouridine from uracil-55 in the psi GC loop of transfer RNAs.</text>
</comment>
<dbReference type="EC" id="5.4.99.25" evidence="5"/>
<keyword evidence="3 5" id="KW-0819">tRNA processing</keyword>
<comment type="caution">
    <text evidence="9">The sequence shown here is derived from an EMBL/GenBank/DDBJ whole genome shotgun (WGS) entry which is preliminary data.</text>
</comment>
<protein>
    <recommendedName>
        <fullName evidence="5">tRNA pseudouridine synthase B</fullName>
        <ecNumber evidence="5">5.4.99.25</ecNumber>
    </recommendedName>
    <alternativeName>
        <fullName evidence="5">tRNA pseudouridine(55) synthase</fullName>
        <shortName evidence="5">Psi55 synthase</shortName>
    </alternativeName>
    <alternativeName>
        <fullName evidence="5">tRNA pseudouridylate synthase</fullName>
    </alternativeName>
    <alternativeName>
        <fullName evidence="5">tRNA-uridine isomerase</fullName>
    </alternativeName>
</protein>
<evidence type="ECO:0000259" key="7">
    <source>
        <dbReference type="Pfam" id="PF01509"/>
    </source>
</evidence>
<feature type="domain" description="Pseudouridine synthase II N-terminal" evidence="7">
    <location>
        <begin position="23"/>
        <end position="171"/>
    </location>
</feature>
<evidence type="ECO:0000256" key="2">
    <source>
        <dbReference type="ARBA" id="ARBA00005642"/>
    </source>
</evidence>
<dbReference type="GO" id="GO:0003723">
    <property type="term" value="F:RNA binding"/>
    <property type="evidence" value="ECO:0007669"/>
    <property type="project" value="InterPro"/>
</dbReference>
<dbReference type="InterPro" id="IPR002501">
    <property type="entry name" value="PsdUridine_synth_N"/>
</dbReference>
<gene>
    <name evidence="5" type="primary">truB</name>
    <name evidence="9" type="ORF">A4R35_21140</name>
</gene>
<dbReference type="OrthoDB" id="9802309at2"/>
<evidence type="ECO:0000313" key="9">
    <source>
        <dbReference type="EMBL" id="RAQ98059.1"/>
    </source>
</evidence>
<evidence type="ECO:0000256" key="3">
    <source>
        <dbReference type="ARBA" id="ARBA00022694"/>
    </source>
</evidence>
<dbReference type="Pfam" id="PF01509">
    <property type="entry name" value="TruB_N"/>
    <property type="match status" value="1"/>
</dbReference>
<dbReference type="InterPro" id="IPR032819">
    <property type="entry name" value="TruB_C"/>
</dbReference>
<evidence type="ECO:0000259" key="8">
    <source>
        <dbReference type="Pfam" id="PF16198"/>
    </source>
</evidence>
<dbReference type="CDD" id="cd02573">
    <property type="entry name" value="PseudoU_synth_EcTruB"/>
    <property type="match status" value="1"/>
</dbReference>
<dbReference type="GO" id="GO:1990481">
    <property type="term" value="P:mRNA pseudouridine synthesis"/>
    <property type="evidence" value="ECO:0007669"/>
    <property type="project" value="TreeGrafter"/>
</dbReference>
<organism evidence="9 10">
    <name type="scientific">Thermogemmatispora tikiterensis</name>
    <dbReference type="NCBI Taxonomy" id="1825093"/>
    <lineage>
        <taxon>Bacteria</taxon>
        <taxon>Bacillati</taxon>
        <taxon>Chloroflexota</taxon>
        <taxon>Ktedonobacteria</taxon>
        <taxon>Thermogemmatisporales</taxon>
        <taxon>Thermogemmatisporaceae</taxon>
        <taxon>Thermogemmatispora</taxon>
    </lineage>
</organism>
<dbReference type="GO" id="GO:0031119">
    <property type="term" value="P:tRNA pseudouridine synthesis"/>
    <property type="evidence" value="ECO:0007669"/>
    <property type="project" value="UniProtKB-UniRule"/>
</dbReference>
<reference evidence="9 10" key="1">
    <citation type="submission" date="2016-08" db="EMBL/GenBank/DDBJ databases">
        <title>Analysis of Carbohydrate Active Enzymes in Thermogemmatispora T81 Reveals Carbohydrate Degradation Ability.</title>
        <authorList>
            <person name="Tomazini A."/>
            <person name="Lal S."/>
            <person name="Stott M."/>
            <person name="Henrissat B."/>
            <person name="Polikarpov I."/>
            <person name="Sparling R."/>
            <person name="Levin D.B."/>
        </authorList>
    </citation>
    <scope>NUCLEOTIDE SEQUENCE [LARGE SCALE GENOMIC DNA]</scope>
    <source>
        <strain evidence="9 10">T81</strain>
    </source>
</reference>
<keyword evidence="4 5" id="KW-0413">Isomerase</keyword>
<dbReference type="InterPro" id="IPR020103">
    <property type="entry name" value="PsdUridine_synth_cat_dom_sf"/>
</dbReference>
<proteinExistence type="inferred from homology"/>
<keyword evidence="10" id="KW-1185">Reference proteome</keyword>
<dbReference type="SUPFAM" id="SSF55120">
    <property type="entry name" value="Pseudouridine synthase"/>
    <property type="match status" value="1"/>
</dbReference>
<evidence type="ECO:0000256" key="1">
    <source>
        <dbReference type="ARBA" id="ARBA00000385"/>
    </source>
</evidence>
<dbReference type="AlphaFoldDB" id="A0A328VLL9"/>
<dbReference type="NCBIfam" id="TIGR00431">
    <property type="entry name" value="TruB"/>
    <property type="match status" value="1"/>
</dbReference>
<dbReference type="Proteomes" id="UP000248706">
    <property type="component" value="Unassembled WGS sequence"/>
</dbReference>
<dbReference type="InterPro" id="IPR014780">
    <property type="entry name" value="tRNA_psdUridine_synth_TruB"/>
</dbReference>
<evidence type="ECO:0000256" key="6">
    <source>
        <dbReference type="SAM" id="MobiDB-lite"/>
    </source>
</evidence>
<dbReference type="PANTHER" id="PTHR13767:SF2">
    <property type="entry name" value="PSEUDOURIDYLATE SYNTHASE TRUB1"/>
    <property type="match status" value="1"/>
</dbReference>
<dbReference type="EMBL" id="MCIF01000002">
    <property type="protein sequence ID" value="RAQ98059.1"/>
    <property type="molecule type" value="Genomic_DNA"/>
</dbReference>
<evidence type="ECO:0000313" key="10">
    <source>
        <dbReference type="Proteomes" id="UP000248706"/>
    </source>
</evidence>
<accession>A0A328VLL9</accession>
<dbReference type="PANTHER" id="PTHR13767">
    <property type="entry name" value="TRNA-PSEUDOURIDINE SYNTHASE"/>
    <property type="match status" value="1"/>
</dbReference>
<dbReference type="RefSeq" id="WP_112433003.1">
    <property type="nucleotide sequence ID" value="NZ_MCIF01000002.1"/>
</dbReference>
<dbReference type="FunFam" id="3.30.2350.10:FF:000011">
    <property type="entry name" value="tRNA pseudouridine synthase B"/>
    <property type="match status" value="1"/>
</dbReference>
<comment type="similarity">
    <text evidence="2 5">Belongs to the pseudouridine synthase TruB family. Type 1 subfamily.</text>
</comment>